<dbReference type="InterPro" id="IPR025857">
    <property type="entry name" value="MacB_PCD"/>
</dbReference>
<evidence type="ECO:0000256" key="5">
    <source>
        <dbReference type="ARBA" id="ARBA00023136"/>
    </source>
</evidence>
<evidence type="ECO:0000256" key="3">
    <source>
        <dbReference type="ARBA" id="ARBA00022692"/>
    </source>
</evidence>
<dbReference type="PANTHER" id="PTHR30572">
    <property type="entry name" value="MEMBRANE COMPONENT OF TRANSPORTER-RELATED"/>
    <property type="match status" value="1"/>
</dbReference>
<feature type="transmembrane region" description="Helical" evidence="6">
    <location>
        <begin position="405"/>
        <end position="423"/>
    </location>
</feature>
<dbReference type="EMBL" id="JBFOHK010000001">
    <property type="protein sequence ID" value="MEW9571210.1"/>
    <property type="molecule type" value="Genomic_DNA"/>
</dbReference>
<evidence type="ECO:0000256" key="2">
    <source>
        <dbReference type="ARBA" id="ARBA00022475"/>
    </source>
</evidence>
<keyword evidence="10" id="KW-1185">Reference proteome</keyword>
<name>A0ABV3QBV1_9GAMM</name>
<proteinExistence type="predicted"/>
<organism evidence="9 10">
    <name type="scientific">Rhodanobacter lycopersici</name>
    <dbReference type="NCBI Taxonomy" id="3162487"/>
    <lineage>
        <taxon>Bacteria</taxon>
        <taxon>Pseudomonadati</taxon>
        <taxon>Pseudomonadota</taxon>
        <taxon>Gammaproteobacteria</taxon>
        <taxon>Lysobacterales</taxon>
        <taxon>Rhodanobacteraceae</taxon>
        <taxon>Rhodanobacter</taxon>
    </lineage>
</organism>
<comment type="caution">
    <text evidence="9">The sequence shown here is derived from an EMBL/GenBank/DDBJ whole genome shotgun (WGS) entry which is preliminary data.</text>
</comment>
<evidence type="ECO:0000256" key="4">
    <source>
        <dbReference type="ARBA" id="ARBA00022989"/>
    </source>
</evidence>
<evidence type="ECO:0000256" key="1">
    <source>
        <dbReference type="ARBA" id="ARBA00004651"/>
    </source>
</evidence>
<evidence type="ECO:0000256" key="6">
    <source>
        <dbReference type="SAM" id="Phobius"/>
    </source>
</evidence>
<evidence type="ECO:0000313" key="10">
    <source>
        <dbReference type="Proteomes" id="UP001556220"/>
    </source>
</evidence>
<dbReference type="Proteomes" id="UP001556220">
    <property type="component" value="Unassembled WGS sequence"/>
</dbReference>
<keyword evidence="2" id="KW-1003">Cell membrane</keyword>
<dbReference type="Pfam" id="PF12704">
    <property type="entry name" value="MacB_PCD"/>
    <property type="match status" value="1"/>
</dbReference>
<gene>
    <name evidence="9" type="ORF">ABQJ54_05555</name>
</gene>
<evidence type="ECO:0000259" key="8">
    <source>
        <dbReference type="Pfam" id="PF12704"/>
    </source>
</evidence>
<keyword evidence="3 6" id="KW-0812">Transmembrane</keyword>
<feature type="transmembrane region" description="Helical" evidence="6">
    <location>
        <begin position="356"/>
        <end position="385"/>
    </location>
</feature>
<keyword evidence="5 6" id="KW-0472">Membrane</keyword>
<protein>
    <submittedName>
        <fullName evidence="9">ABC transporter permease</fullName>
    </submittedName>
</protein>
<sequence>MFGYYLEIAVRSLRRSAGLTLLMVLAVGFGVGASMTTYAVFRAVSGDPIPWKSSSLFVPQIDAWGLAGRTGDGEPQDALAYTDAVALMRDHRATRQSAIYAVAPSVLPTDASRTPIPLDGFAVYGEFFPMLDVPFEYGSGWGAGDDARGTPVVVIGDAINRRLFGGVDSVGSTVSIGGRDYRVVGVMRPWNPQPVFFDVVDTGGFGGDGPDLFLPFQAAIAAGMENAGSTNCPKGRMPGAPGFAGLQSSACTWIAYMAELDDPAAVRRYRQYLDGYAREQQRLGRFGWAPNNRLRDLRAWLDHEHVVPDDAKVSMLVALGLLLVCLLNTVGLLLTKFLRRSGEIGVRRALGASRSAICMQFLAEAAVIGVAGGMLGLLLTGVGVLATGQVLPMYLAGLAHVDASLLLLTVLVAVLATVLAGLYPAMRASRVQPAWQLKTQ</sequence>
<dbReference type="PANTHER" id="PTHR30572:SF18">
    <property type="entry name" value="ABC-TYPE MACROLIDE FAMILY EXPORT SYSTEM PERMEASE COMPONENT 2"/>
    <property type="match status" value="1"/>
</dbReference>
<dbReference type="InterPro" id="IPR003838">
    <property type="entry name" value="ABC3_permease_C"/>
</dbReference>
<comment type="subcellular location">
    <subcellularLocation>
        <location evidence="1">Cell membrane</location>
        <topology evidence="1">Multi-pass membrane protein</topology>
    </subcellularLocation>
</comment>
<feature type="transmembrane region" description="Helical" evidence="6">
    <location>
        <begin position="21"/>
        <end position="41"/>
    </location>
</feature>
<evidence type="ECO:0000313" key="9">
    <source>
        <dbReference type="EMBL" id="MEW9571210.1"/>
    </source>
</evidence>
<dbReference type="RefSeq" id="WP_367853270.1">
    <property type="nucleotide sequence ID" value="NZ_JBFOHK010000001.1"/>
</dbReference>
<accession>A0ABV3QBV1</accession>
<reference evidence="9 10" key="1">
    <citation type="submission" date="2024-06" db="EMBL/GenBank/DDBJ databases">
        <authorList>
            <person name="Woo H."/>
        </authorList>
    </citation>
    <scope>NUCLEOTIDE SEQUENCE [LARGE SCALE GENOMIC DNA]</scope>
    <source>
        <strain evidence="9 10">Si-c</strain>
    </source>
</reference>
<keyword evidence="4 6" id="KW-1133">Transmembrane helix</keyword>
<dbReference type="InterPro" id="IPR050250">
    <property type="entry name" value="Macrolide_Exporter_MacB"/>
</dbReference>
<feature type="transmembrane region" description="Helical" evidence="6">
    <location>
        <begin position="313"/>
        <end position="335"/>
    </location>
</feature>
<feature type="domain" description="MacB-like periplasmic core" evidence="8">
    <location>
        <begin position="20"/>
        <end position="219"/>
    </location>
</feature>
<evidence type="ECO:0000259" key="7">
    <source>
        <dbReference type="Pfam" id="PF02687"/>
    </source>
</evidence>
<feature type="domain" description="ABC3 transporter permease C-terminal" evidence="7">
    <location>
        <begin position="316"/>
        <end position="433"/>
    </location>
</feature>
<dbReference type="Pfam" id="PF02687">
    <property type="entry name" value="FtsX"/>
    <property type="match status" value="1"/>
</dbReference>